<dbReference type="RefSeq" id="WP_202750293.1">
    <property type="nucleotide sequence ID" value="NZ_JAESWC010000014.1"/>
</dbReference>
<dbReference type="Proteomes" id="UP000632377">
    <property type="component" value="Unassembled WGS sequence"/>
</dbReference>
<sequence>MRELHTLVWYRKHLAPHLPKEIYKPAATRLVGGFIYASIIASGIVAISLFNLNTWLKLLIAVILGSSFASIGFLGHEILHGTVVRNTLIRNLLGALCFWPLNIGPKLWVEWHNMNHHVYTQDEKRDPDSWLSTEQLANSSFITWIYRLPIAFRAIISFISLAFTFTGHGIYMFLRYMKNMNKKESFITTAQLIITLATWIGLLLLIGPGRWFFAYLLPLLIGNFIVMIYISTNHRLNPLVSVNDPLANSLTVTVPKWMDILHFNFSYHTEHHLFPGVSPKYYPLIKENIKRLWPDLYHEMPLSQAIVALWKTPRVYFNKSELIDPHLGNIYGSLGNGLNPSHVLYRKLDF</sequence>
<keyword evidence="4" id="KW-1185">Reference proteome</keyword>
<dbReference type="PANTHER" id="PTHR19353">
    <property type="entry name" value="FATTY ACID DESATURASE 2"/>
    <property type="match status" value="1"/>
</dbReference>
<feature type="transmembrane region" description="Helical" evidence="1">
    <location>
        <begin position="186"/>
        <end position="206"/>
    </location>
</feature>
<feature type="transmembrane region" description="Helical" evidence="1">
    <location>
        <begin position="150"/>
        <end position="174"/>
    </location>
</feature>
<dbReference type="PANTHER" id="PTHR19353:SF19">
    <property type="entry name" value="DELTA(5) FATTY ACID DESATURASE C-RELATED"/>
    <property type="match status" value="1"/>
</dbReference>
<comment type="caution">
    <text evidence="3">The sequence shown here is derived from an EMBL/GenBank/DDBJ whole genome shotgun (WGS) entry which is preliminary data.</text>
</comment>
<name>A0ABS1TG07_9CLOT</name>
<reference evidence="3 4" key="1">
    <citation type="submission" date="2021-01" db="EMBL/GenBank/DDBJ databases">
        <title>Genome public.</title>
        <authorList>
            <person name="Liu C."/>
            <person name="Sun Q."/>
        </authorList>
    </citation>
    <scope>NUCLEOTIDE SEQUENCE [LARGE SCALE GENOMIC DNA]</scope>
    <source>
        <strain evidence="3 4">YIM B02515</strain>
    </source>
</reference>
<keyword evidence="1" id="KW-0472">Membrane</keyword>
<feature type="transmembrane region" description="Helical" evidence="1">
    <location>
        <begin position="58"/>
        <end position="76"/>
    </location>
</feature>
<dbReference type="Pfam" id="PF00487">
    <property type="entry name" value="FA_desaturase"/>
    <property type="match status" value="1"/>
</dbReference>
<evidence type="ECO:0000313" key="4">
    <source>
        <dbReference type="Proteomes" id="UP000632377"/>
    </source>
</evidence>
<dbReference type="InterPro" id="IPR005804">
    <property type="entry name" value="FA_desaturase_dom"/>
</dbReference>
<evidence type="ECO:0000259" key="2">
    <source>
        <dbReference type="Pfam" id="PF00487"/>
    </source>
</evidence>
<feature type="transmembrane region" description="Helical" evidence="1">
    <location>
        <begin position="30"/>
        <end position="52"/>
    </location>
</feature>
<protein>
    <submittedName>
        <fullName evidence="3">Fatty acid desaturase</fullName>
    </submittedName>
</protein>
<feature type="domain" description="Fatty acid desaturase" evidence="2">
    <location>
        <begin position="54"/>
        <end position="299"/>
    </location>
</feature>
<dbReference type="EMBL" id="JAESWC010000014">
    <property type="protein sequence ID" value="MBL4937551.1"/>
    <property type="molecule type" value="Genomic_DNA"/>
</dbReference>
<feature type="transmembrane region" description="Helical" evidence="1">
    <location>
        <begin position="88"/>
        <end position="109"/>
    </location>
</feature>
<evidence type="ECO:0000313" key="3">
    <source>
        <dbReference type="EMBL" id="MBL4937551.1"/>
    </source>
</evidence>
<gene>
    <name evidence="3" type="ORF">JK636_17685</name>
</gene>
<proteinExistence type="predicted"/>
<dbReference type="InterPro" id="IPR012171">
    <property type="entry name" value="Fatty_acid_desaturase"/>
</dbReference>
<organism evidence="3 4">
    <name type="scientific">Clostridium rhizosphaerae</name>
    <dbReference type="NCBI Taxonomy" id="2803861"/>
    <lineage>
        <taxon>Bacteria</taxon>
        <taxon>Bacillati</taxon>
        <taxon>Bacillota</taxon>
        <taxon>Clostridia</taxon>
        <taxon>Eubacteriales</taxon>
        <taxon>Clostridiaceae</taxon>
        <taxon>Clostridium</taxon>
    </lineage>
</organism>
<evidence type="ECO:0000256" key="1">
    <source>
        <dbReference type="SAM" id="Phobius"/>
    </source>
</evidence>
<feature type="transmembrane region" description="Helical" evidence="1">
    <location>
        <begin position="212"/>
        <end position="230"/>
    </location>
</feature>
<keyword evidence="1" id="KW-0812">Transmembrane</keyword>
<accession>A0ABS1TG07</accession>
<keyword evidence="1" id="KW-1133">Transmembrane helix</keyword>